<reference evidence="2 3" key="1">
    <citation type="submission" date="2020-08" db="EMBL/GenBank/DDBJ databases">
        <title>Description of Clavibacter zhangzhiyonge sp. nov., a phytopathogenic actinobacterium isolated from barley seeds, causing leaf brown spot and decline.</title>
        <authorList>
            <person name="Tian Q."/>
            <person name="Chuan J."/>
            <person name="Zhao W."/>
            <person name="Li X."/>
        </authorList>
    </citation>
    <scope>NUCLEOTIDE SEQUENCE [LARGE SCALE GENOMIC DNA]</scope>
    <source>
        <strain evidence="2 3">DM1</strain>
    </source>
</reference>
<evidence type="ECO:0000313" key="3">
    <source>
        <dbReference type="Proteomes" id="UP000516660"/>
    </source>
</evidence>
<dbReference type="InterPro" id="IPR036388">
    <property type="entry name" value="WH-like_DNA-bd_sf"/>
</dbReference>
<dbReference type="SUPFAM" id="SSF46785">
    <property type="entry name" value="Winged helix' DNA-binding domain"/>
    <property type="match status" value="1"/>
</dbReference>
<feature type="domain" description="HTH marR-type" evidence="1">
    <location>
        <begin position="19"/>
        <end position="157"/>
    </location>
</feature>
<accession>A0A7L7Z3W3</accession>
<dbReference type="Gene3D" id="1.10.10.10">
    <property type="entry name" value="Winged helix-like DNA-binding domain superfamily/Winged helix DNA-binding domain"/>
    <property type="match status" value="1"/>
</dbReference>
<dbReference type="InterPro" id="IPR039422">
    <property type="entry name" value="MarR/SlyA-like"/>
</dbReference>
<dbReference type="InterPro" id="IPR000835">
    <property type="entry name" value="HTH_MarR-typ"/>
</dbReference>
<protein>
    <submittedName>
        <fullName evidence="2">MarR family transcriptional regulator</fullName>
    </submittedName>
</protein>
<dbReference type="KEGG" id="czh:H9X71_02945"/>
<dbReference type="EMBL" id="CP061274">
    <property type="protein sequence ID" value="QOD44325.1"/>
    <property type="molecule type" value="Genomic_DNA"/>
</dbReference>
<dbReference type="SMART" id="SM00347">
    <property type="entry name" value="HTH_MARR"/>
    <property type="match status" value="1"/>
</dbReference>
<proteinExistence type="predicted"/>
<dbReference type="PRINTS" id="PR00598">
    <property type="entry name" value="HTHMARR"/>
</dbReference>
<dbReference type="GO" id="GO:0006950">
    <property type="term" value="P:response to stress"/>
    <property type="evidence" value="ECO:0007669"/>
    <property type="project" value="TreeGrafter"/>
</dbReference>
<dbReference type="PROSITE" id="PS50995">
    <property type="entry name" value="HTH_MARR_2"/>
    <property type="match status" value="1"/>
</dbReference>
<dbReference type="InterPro" id="IPR036390">
    <property type="entry name" value="WH_DNA-bd_sf"/>
</dbReference>
<dbReference type="PANTHER" id="PTHR33164:SF104">
    <property type="entry name" value="TRANSCRIPTIONAL REGULATORY PROTEIN"/>
    <property type="match status" value="1"/>
</dbReference>
<evidence type="ECO:0000259" key="1">
    <source>
        <dbReference type="PROSITE" id="PS50995"/>
    </source>
</evidence>
<dbReference type="GO" id="GO:0003700">
    <property type="term" value="F:DNA-binding transcription factor activity"/>
    <property type="evidence" value="ECO:0007669"/>
    <property type="project" value="InterPro"/>
</dbReference>
<dbReference type="PANTHER" id="PTHR33164">
    <property type="entry name" value="TRANSCRIPTIONAL REGULATOR, MARR FAMILY"/>
    <property type="match status" value="1"/>
</dbReference>
<organism evidence="2 3">
    <name type="scientific">Clavibacter zhangzhiyongii</name>
    <dbReference type="NCBI Taxonomy" id="2768071"/>
    <lineage>
        <taxon>Bacteria</taxon>
        <taxon>Bacillati</taxon>
        <taxon>Actinomycetota</taxon>
        <taxon>Actinomycetes</taxon>
        <taxon>Micrococcales</taxon>
        <taxon>Microbacteriaceae</taxon>
        <taxon>Clavibacter</taxon>
    </lineage>
</organism>
<dbReference type="Pfam" id="PF12802">
    <property type="entry name" value="MarR_2"/>
    <property type="match status" value="1"/>
</dbReference>
<gene>
    <name evidence="2" type="ORF">H9X71_02945</name>
</gene>
<evidence type="ECO:0000313" key="2">
    <source>
        <dbReference type="EMBL" id="QOD44325.1"/>
    </source>
</evidence>
<name>A0A7L7Z3W3_9MICO</name>
<dbReference type="Proteomes" id="UP000516660">
    <property type="component" value="Chromosome"/>
</dbReference>
<dbReference type="RefSeq" id="WP_191148251.1">
    <property type="nucleotide sequence ID" value="NZ_CP061274.1"/>
</dbReference>
<sequence length="160" mass="17298">MDHVDRILTQWAAERPDLDASPMAVVGRLARAAGAVAAELDRTFARHGIDASTFDVLATLRRQGAPHRLPPAQLARESMITTSAVAQRLNRLEGLGLVARLPRPEDGRGKLVELTAAGRRLVDRVLPDHLATEEALLAPLDARERLTLAELLGRLDPASA</sequence>
<keyword evidence="3" id="KW-1185">Reference proteome</keyword>
<dbReference type="AlphaFoldDB" id="A0A7L7Z3W3"/>